<reference evidence="8 9" key="1">
    <citation type="submission" date="2019-04" db="EMBL/GenBank/DDBJ databases">
        <title>Aspergillus burnettii sp. nov., novel species from soil in southeast Queensland.</title>
        <authorList>
            <person name="Gilchrist C.L.M."/>
            <person name="Pitt J.I."/>
            <person name="Lange L."/>
            <person name="Lacey H.J."/>
            <person name="Vuong D."/>
            <person name="Midgley D.J."/>
            <person name="Greenfield P."/>
            <person name="Bradbury M."/>
            <person name="Lacey E."/>
            <person name="Busk P.K."/>
            <person name="Pilgaard B."/>
            <person name="Chooi Y.H."/>
            <person name="Piggott A.M."/>
        </authorList>
    </citation>
    <scope>NUCLEOTIDE SEQUENCE [LARGE SCALE GENOMIC DNA]</scope>
    <source>
        <strain evidence="8 9">FRR 5400</strain>
    </source>
</reference>
<name>A0A8H6A1V6_PETAA</name>
<dbReference type="InterPro" id="IPR013700">
    <property type="entry name" value="AflR"/>
</dbReference>
<gene>
    <name evidence="8" type="ORF">ETB97_005192</name>
</gene>
<evidence type="ECO:0000259" key="7">
    <source>
        <dbReference type="Pfam" id="PF08493"/>
    </source>
</evidence>
<sequence length="202" mass="22299">MNKLFSAESPFPASLPTSPHHGATRSNITVCNSNPTTQTVVAQNKQFIEDINSMLQCPCAATGYLKAMLSIIVFKILVRHASAVRQIRRPSFEGDSTLSSRRRKTPTKEQMRPSGSYCSSHDDEGTRRMTAQPIPSELYRVQGLVNQFALRLNSYRVGEMKHSPVAPNTTTFSGTSLSVVGADLRECLISLSSEIINMLRHS</sequence>
<keyword evidence="3" id="KW-0238">DNA-binding</keyword>
<feature type="domain" description="Aflatoxin regulatory protein" evidence="7">
    <location>
        <begin position="2"/>
        <end position="89"/>
    </location>
</feature>
<comment type="caution">
    <text evidence="8">The sequence shown here is derived from an EMBL/GenBank/DDBJ whole genome shotgun (WGS) entry which is preliminary data.</text>
</comment>
<evidence type="ECO:0000256" key="4">
    <source>
        <dbReference type="ARBA" id="ARBA00023163"/>
    </source>
</evidence>
<accession>A0A8H6A1V6</accession>
<organism evidence="8 9">
    <name type="scientific">Petromyces alliaceus</name>
    <name type="common">Aspergillus alliaceus</name>
    <dbReference type="NCBI Taxonomy" id="209559"/>
    <lineage>
        <taxon>Eukaryota</taxon>
        <taxon>Fungi</taxon>
        <taxon>Dikarya</taxon>
        <taxon>Ascomycota</taxon>
        <taxon>Pezizomycotina</taxon>
        <taxon>Eurotiomycetes</taxon>
        <taxon>Eurotiomycetidae</taxon>
        <taxon>Eurotiales</taxon>
        <taxon>Aspergillaceae</taxon>
        <taxon>Aspergillus</taxon>
        <taxon>Aspergillus subgen. Circumdati</taxon>
    </lineage>
</organism>
<evidence type="ECO:0000256" key="5">
    <source>
        <dbReference type="ARBA" id="ARBA00023242"/>
    </source>
</evidence>
<dbReference type="GO" id="GO:0045122">
    <property type="term" value="P:aflatoxin biosynthetic process"/>
    <property type="evidence" value="ECO:0007669"/>
    <property type="project" value="InterPro"/>
</dbReference>
<dbReference type="EMBL" id="SPNV01000234">
    <property type="protein sequence ID" value="KAF5857848.1"/>
    <property type="molecule type" value="Genomic_DNA"/>
</dbReference>
<keyword evidence="9" id="KW-1185">Reference proteome</keyword>
<evidence type="ECO:0000256" key="1">
    <source>
        <dbReference type="ARBA" id="ARBA00022723"/>
    </source>
</evidence>
<keyword evidence="4" id="KW-0804">Transcription</keyword>
<keyword evidence="1" id="KW-0479">Metal-binding</keyword>
<dbReference type="Proteomes" id="UP000541154">
    <property type="component" value="Unassembled WGS sequence"/>
</dbReference>
<proteinExistence type="predicted"/>
<dbReference type="GO" id="GO:0003677">
    <property type="term" value="F:DNA binding"/>
    <property type="evidence" value="ECO:0007669"/>
    <property type="project" value="UniProtKB-KW"/>
</dbReference>
<dbReference type="GO" id="GO:0005634">
    <property type="term" value="C:nucleus"/>
    <property type="evidence" value="ECO:0007669"/>
    <property type="project" value="InterPro"/>
</dbReference>
<evidence type="ECO:0000313" key="9">
    <source>
        <dbReference type="Proteomes" id="UP000541154"/>
    </source>
</evidence>
<keyword evidence="5" id="KW-0539">Nucleus</keyword>
<feature type="region of interest" description="Disordered" evidence="6">
    <location>
        <begin position="94"/>
        <end position="128"/>
    </location>
</feature>
<protein>
    <recommendedName>
        <fullName evidence="7">Aflatoxin regulatory protein domain-containing protein</fullName>
    </recommendedName>
</protein>
<feature type="region of interest" description="Disordered" evidence="6">
    <location>
        <begin position="1"/>
        <end position="25"/>
    </location>
</feature>
<evidence type="ECO:0000313" key="8">
    <source>
        <dbReference type="EMBL" id="KAF5857848.1"/>
    </source>
</evidence>
<evidence type="ECO:0000256" key="3">
    <source>
        <dbReference type="ARBA" id="ARBA00023125"/>
    </source>
</evidence>
<dbReference type="GO" id="GO:0046872">
    <property type="term" value="F:metal ion binding"/>
    <property type="evidence" value="ECO:0007669"/>
    <property type="project" value="UniProtKB-KW"/>
</dbReference>
<evidence type="ECO:0000256" key="2">
    <source>
        <dbReference type="ARBA" id="ARBA00023015"/>
    </source>
</evidence>
<evidence type="ECO:0000256" key="6">
    <source>
        <dbReference type="SAM" id="MobiDB-lite"/>
    </source>
</evidence>
<dbReference type="AlphaFoldDB" id="A0A8H6A1V6"/>
<keyword evidence="2" id="KW-0805">Transcription regulation</keyword>
<dbReference type="GO" id="GO:0006355">
    <property type="term" value="P:regulation of DNA-templated transcription"/>
    <property type="evidence" value="ECO:0007669"/>
    <property type="project" value="InterPro"/>
</dbReference>
<dbReference type="Pfam" id="PF08493">
    <property type="entry name" value="AflR"/>
    <property type="match status" value="1"/>
</dbReference>